<sequence length="374" mass="41792">MISHTAKHLPPAMSIAIRPRLQNAYRPLVHFSRTQPSSTSAVTATAKAHDGGNTGGGEHKVLDPEFVNAPLSTLPAVLELPQKAPGDSTFPHLIRTGKAYLGFYKTGLKNVYKNFIATRPIQGRIDKKGSITDLVEAGEITRREFQLVMRNRHDSRRIPIFGLMFMIFGELSPFVLPFVSGIVPFNCRIPRQIHGDRTKLEERRAASFRNLPKGRDLLELAQEKRSVQDLTSNEVLHCSTVLGLHSAKWPSVLYPFLPPTMWLRFKLWRRLMYLDLDDILLARGGGPGVLDSGEELKMAAVDRGFNTIQKTETRLREELKLWLKAKETAGGMTPALWLTRPTEWRNSSSPSSSSPPFSPTALPSQRTPTSGKPQ</sequence>
<keyword evidence="2 9" id="KW-0812">Transmembrane</keyword>
<reference evidence="11" key="1">
    <citation type="submission" date="2015-10" db="EMBL/GenBank/DDBJ databases">
        <authorList>
            <person name="Regsiter A."/>
            <person name="william w."/>
        </authorList>
    </citation>
    <scope>NUCLEOTIDE SEQUENCE</scope>
    <source>
        <strain evidence="11">Montdore</strain>
    </source>
</reference>
<gene>
    <name evidence="11" type="ORF">GSTUAT00007782001</name>
</gene>
<feature type="transmembrane region" description="Helical" evidence="9">
    <location>
        <begin position="160"/>
        <end position="183"/>
    </location>
</feature>
<organism evidence="11 12">
    <name type="scientific">Tuber aestivum</name>
    <name type="common">summer truffle</name>
    <dbReference type="NCBI Taxonomy" id="59557"/>
    <lineage>
        <taxon>Eukaryota</taxon>
        <taxon>Fungi</taxon>
        <taxon>Dikarya</taxon>
        <taxon>Ascomycota</taxon>
        <taxon>Pezizomycotina</taxon>
        <taxon>Pezizomycetes</taxon>
        <taxon>Pezizales</taxon>
        <taxon>Tuberaceae</taxon>
        <taxon>Tuber</taxon>
    </lineage>
</organism>
<evidence type="ECO:0000256" key="5">
    <source>
        <dbReference type="ARBA" id="ARBA00023128"/>
    </source>
</evidence>
<dbReference type="GO" id="GO:0043022">
    <property type="term" value="F:ribosome binding"/>
    <property type="evidence" value="ECO:0007669"/>
    <property type="project" value="InterPro"/>
</dbReference>
<proteinExistence type="predicted"/>
<feature type="region of interest" description="Disordered" evidence="8">
    <location>
        <begin position="341"/>
        <end position="374"/>
    </location>
</feature>
<evidence type="ECO:0000256" key="3">
    <source>
        <dbReference type="ARBA" id="ARBA00022792"/>
    </source>
</evidence>
<evidence type="ECO:0000256" key="8">
    <source>
        <dbReference type="SAM" id="MobiDB-lite"/>
    </source>
</evidence>
<feature type="compositionally biased region" description="Polar residues" evidence="8">
    <location>
        <begin position="361"/>
        <end position="374"/>
    </location>
</feature>
<dbReference type="InterPro" id="IPR033122">
    <property type="entry name" value="LETM1-like_RBD"/>
</dbReference>
<dbReference type="PANTHER" id="PTHR14009">
    <property type="entry name" value="LEUCINE ZIPPER-EF-HAND CONTAINING TRANSMEMBRANE PROTEIN"/>
    <property type="match status" value="1"/>
</dbReference>
<evidence type="ECO:0000256" key="7">
    <source>
        <dbReference type="PROSITE-ProRule" id="PRU01094"/>
    </source>
</evidence>
<evidence type="ECO:0000256" key="9">
    <source>
        <dbReference type="SAM" id="Phobius"/>
    </source>
</evidence>
<keyword evidence="4 9" id="KW-1133">Transmembrane helix</keyword>
<dbReference type="GO" id="GO:0030003">
    <property type="term" value="P:intracellular monoatomic cation homeostasis"/>
    <property type="evidence" value="ECO:0007669"/>
    <property type="project" value="TreeGrafter"/>
</dbReference>
<accession>A0A292PKP3</accession>
<evidence type="ECO:0000259" key="10">
    <source>
        <dbReference type="PROSITE" id="PS51758"/>
    </source>
</evidence>
<dbReference type="PROSITE" id="PS51758">
    <property type="entry name" value="LETM1_RBD"/>
    <property type="match status" value="1"/>
</dbReference>
<dbReference type="Pfam" id="PF07766">
    <property type="entry name" value="LETM1_RBD"/>
    <property type="match status" value="1"/>
</dbReference>
<keyword evidence="3" id="KW-0999">Mitochondrion inner membrane</keyword>
<dbReference type="AlphaFoldDB" id="A0A292PKP3"/>
<dbReference type="EMBL" id="LN891146">
    <property type="protein sequence ID" value="CUS08109.1"/>
    <property type="molecule type" value="Genomic_DNA"/>
</dbReference>
<dbReference type="Proteomes" id="UP001412239">
    <property type="component" value="Unassembled WGS sequence"/>
</dbReference>
<evidence type="ECO:0000256" key="4">
    <source>
        <dbReference type="ARBA" id="ARBA00022989"/>
    </source>
</evidence>
<comment type="subcellular location">
    <subcellularLocation>
        <location evidence="1">Mitochondrion inner membrane</location>
        <topology evidence="1">Single-pass membrane protein</topology>
    </subcellularLocation>
</comment>
<feature type="domain" description="Letm1 RBD" evidence="10">
    <location>
        <begin position="154"/>
        <end position="374"/>
    </location>
</feature>
<keyword evidence="6 9" id="KW-0472">Membrane</keyword>
<keyword evidence="5 7" id="KW-0496">Mitochondrion</keyword>
<protein>
    <recommendedName>
        <fullName evidence="10">Letm1 RBD domain-containing protein</fullName>
    </recommendedName>
</protein>
<dbReference type="PANTHER" id="PTHR14009:SF6">
    <property type="entry name" value="LETM1 RBD DOMAIN-CONTAINING PROTEIN"/>
    <property type="match status" value="1"/>
</dbReference>
<keyword evidence="12" id="KW-1185">Reference proteome</keyword>
<name>A0A292PKP3_9PEZI</name>
<dbReference type="GO" id="GO:0005743">
    <property type="term" value="C:mitochondrial inner membrane"/>
    <property type="evidence" value="ECO:0007669"/>
    <property type="project" value="UniProtKB-SubCell"/>
</dbReference>
<evidence type="ECO:0000313" key="12">
    <source>
        <dbReference type="Proteomes" id="UP001412239"/>
    </source>
</evidence>
<evidence type="ECO:0000256" key="2">
    <source>
        <dbReference type="ARBA" id="ARBA00022692"/>
    </source>
</evidence>
<evidence type="ECO:0000256" key="6">
    <source>
        <dbReference type="ARBA" id="ARBA00023136"/>
    </source>
</evidence>
<evidence type="ECO:0000313" key="11">
    <source>
        <dbReference type="EMBL" id="CUS08109.1"/>
    </source>
</evidence>
<dbReference type="InterPro" id="IPR044202">
    <property type="entry name" value="LETM1/MDM38-like"/>
</dbReference>
<evidence type="ECO:0000256" key="1">
    <source>
        <dbReference type="ARBA" id="ARBA00004434"/>
    </source>
</evidence>